<dbReference type="InParanoid" id="A0A401GRC2"/>
<gene>
    <name evidence="2" type="ORF">SCP_0607570</name>
</gene>
<evidence type="ECO:0000313" key="3">
    <source>
        <dbReference type="Proteomes" id="UP000287166"/>
    </source>
</evidence>
<organism evidence="2 3">
    <name type="scientific">Sparassis crispa</name>
    <dbReference type="NCBI Taxonomy" id="139825"/>
    <lineage>
        <taxon>Eukaryota</taxon>
        <taxon>Fungi</taxon>
        <taxon>Dikarya</taxon>
        <taxon>Basidiomycota</taxon>
        <taxon>Agaricomycotina</taxon>
        <taxon>Agaricomycetes</taxon>
        <taxon>Polyporales</taxon>
        <taxon>Sparassidaceae</taxon>
        <taxon>Sparassis</taxon>
    </lineage>
</organism>
<reference evidence="2 3" key="1">
    <citation type="journal article" date="2018" name="Sci. Rep.">
        <title>Genome sequence of the cauliflower mushroom Sparassis crispa (Hanabiratake) and its association with beneficial usage.</title>
        <authorList>
            <person name="Kiyama R."/>
            <person name="Furutani Y."/>
            <person name="Kawaguchi K."/>
            <person name="Nakanishi T."/>
        </authorList>
    </citation>
    <scope>NUCLEOTIDE SEQUENCE [LARGE SCALE GENOMIC DNA]</scope>
</reference>
<feature type="compositionally biased region" description="Basic and acidic residues" evidence="1">
    <location>
        <begin position="64"/>
        <end position="75"/>
    </location>
</feature>
<keyword evidence="3" id="KW-1185">Reference proteome</keyword>
<dbReference type="EMBL" id="BFAD01000006">
    <property type="protein sequence ID" value="GBE84777.1"/>
    <property type="molecule type" value="Genomic_DNA"/>
</dbReference>
<evidence type="ECO:0000256" key="1">
    <source>
        <dbReference type="SAM" id="MobiDB-lite"/>
    </source>
</evidence>
<comment type="caution">
    <text evidence="2">The sequence shown here is derived from an EMBL/GenBank/DDBJ whole genome shotgun (WGS) entry which is preliminary data.</text>
</comment>
<sequence length="75" mass="8175">MCAANLVTVYQLPVSYRLVGSYGVTRLPELGGRSWNKHWQGTVEDGAGDAHDDDGTPEVGSAKVELERIKEDECP</sequence>
<dbReference type="AlphaFoldDB" id="A0A401GRC2"/>
<dbReference type="RefSeq" id="XP_027615690.1">
    <property type="nucleotide sequence ID" value="XM_027759889.1"/>
</dbReference>
<dbReference type="GeneID" id="38781694"/>
<feature type="region of interest" description="Disordered" evidence="1">
    <location>
        <begin position="41"/>
        <end position="75"/>
    </location>
</feature>
<name>A0A401GRC2_9APHY</name>
<evidence type="ECO:0000313" key="2">
    <source>
        <dbReference type="EMBL" id="GBE84777.1"/>
    </source>
</evidence>
<dbReference type="Proteomes" id="UP000287166">
    <property type="component" value="Unassembled WGS sequence"/>
</dbReference>
<accession>A0A401GRC2</accession>
<proteinExistence type="predicted"/>
<protein>
    <submittedName>
        <fullName evidence="2">Uncharacterized protein</fullName>
    </submittedName>
</protein>